<dbReference type="EMBL" id="ANJA01004110">
    <property type="protein sequence ID" value="ETO59406.1"/>
    <property type="molecule type" value="Genomic_DNA"/>
</dbReference>
<accession>A0A080YYE5</accession>
<proteinExistence type="predicted"/>
<evidence type="ECO:0000313" key="1">
    <source>
        <dbReference type="EMBL" id="ETO59406.1"/>
    </source>
</evidence>
<organism evidence="1 2">
    <name type="scientific">Phytophthora nicotianae P1976</name>
    <dbReference type="NCBI Taxonomy" id="1317066"/>
    <lineage>
        <taxon>Eukaryota</taxon>
        <taxon>Sar</taxon>
        <taxon>Stramenopiles</taxon>
        <taxon>Oomycota</taxon>
        <taxon>Peronosporomycetes</taxon>
        <taxon>Peronosporales</taxon>
        <taxon>Peronosporaceae</taxon>
        <taxon>Phytophthora</taxon>
    </lineage>
</organism>
<comment type="caution">
    <text evidence="1">The sequence shown here is derived from an EMBL/GenBank/DDBJ whole genome shotgun (WGS) entry which is preliminary data.</text>
</comment>
<reference evidence="1 2" key="1">
    <citation type="submission" date="2013-11" db="EMBL/GenBank/DDBJ databases">
        <title>The Genome Sequence of Phytophthora parasitica P1976.</title>
        <authorList>
            <consortium name="The Broad Institute Genomics Platform"/>
            <person name="Russ C."/>
            <person name="Tyler B."/>
            <person name="Panabieres F."/>
            <person name="Shan W."/>
            <person name="Tripathy S."/>
            <person name="Grunwald N."/>
            <person name="Machado M."/>
            <person name="Johnson C.S."/>
            <person name="Walker B."/>
            <person name="Young S."/>
            <person name="Zeng Q."/>
            <person name="Gargeya S."/>
            <person name="Fitzgerald M."/>
            <person name="Haas B."/>
            <person name="Abouelleil A."/>
            <person name="Allen A.W."/>
            <person name="Alvarado L."/>
            <person name="Arachchi H.M."/>
            <person name="Berlin A.M."/>
            <person name="Chapman S.B."/>
            <person name="Gainer-Dewar J."/>
            <person name="Goldberg J."/>
            <person name="Griggs A."/>
            <person name="Gujja S."/>
            <person name="Hansen M."/>
            <person name="Howarth C."/>
            <person name="Imamovic A."/>
            <person name="Ireland A."/>
            <person name="Larimer J."/>
            <person name="McCowan C."/>
            <person name="Murphy C."/>
            <person name="Pearson M."/>
            <person name="Poon T.W."/>
            <person name="Priest M."/>
            <person name="Roberts A."/>
            <person name="Saif S."/>
            <person name="Shea T."/>
            <person name="Sisk P."/>
            <person name="Sykes S."/>
            <person name="Wortman J."/>
            <person name="Nusbaum C."/>
            <person name="Birren B."/>
        </authorList>
    </citation>
    <scope>NUCLEOTIDE SEQUENCE [LARGE SCALE GENOMIC DNA]</scope>
    <source>
        <strain evidence="1 2">P1976</strain>
    </source>
</reference>
<sequence>FDKGRVSPAIKACPIYLVLNEDLGERGAHYYAYQLLKEV</sequence>
<name>A0A080YYE5_PHYNI</name>
<protein>
    <submittedName>
        <fullName evidence="1">Uncharacterized protein</fullName>
    </submittedName>
</protein>
<gene>
    <name evidence="1" type="ORF">F444_22234</name>
</gene>
<feature type="non-terminal residue" evidence="1">
    <location>
        <position position="1"/>
    </location>
</feature>
<dbReference type="AlphaFoldDB" id="A0A080YYE5"/>
<evidence type="ECO:0000313" key="2">
    <source>
        <dbReference type="Proteomes" id="UP000028582"/>
    </source>
</evidence>
<dbReference type="Proteomes" id="UP000028582">
    <property type="component" value="Unassembled WGS sequence"/>
</dbReference>